<proteinExistence type="predicted"/>
<dbReference type="PANTHER" id="PTHR11711">
    <property type="entry name" value="ADP RIBOSYLATION FACTOR-RELATED"/>
    <property type="match status" value="1"/>
</dbReference>
<dbReference type="PRINTS" id="PR00328">
    <property type="entry name" value="SAR1GTPBP"/>
</dbReference>
<evidence type="ECO:0000313" key="5">
    <source>
        <dbReference type="Proteomes" id="UP001164746"/>
    </source>
</evidence>
<evidence type="ECO:0000256" key="3">
    <source>
        <dbReference type="SAM" id="MobiDB-lite"/>
    </source>
</evidence>
<keyword evidence="2" id="KW-0342">GTP-binding</keyword>
<feature type="non-terminal residue" evidence="4">
    <location>
        <position position="1"/>
    </location>
</feature>
<dbReference type="Gene3D" id="3.40.50.300">
    <property type="entry name" value="P-loop containing nucleotide triphosphate hydrolases"/>
    <property type="match status" value="3"/>
</dbReference>
<dbReference type="InterPro" id="IPR005225">
    <property type="entry name" value="Small_GTP-bd"/>
</dbReference>
<evidence type="ECO:0000313" key="4">
    <source>
        <dbReference type="EMBL" id="WAR21109.1"/>
    </source>
</evidence>
<dbReference type="Proteomes" id="UP001164746">
    <property type="component" value="Chromosome 12"/>
</dbReference>
<dbReference type="EMBL" id="CP111023">
    <property type="protein sequence ID" value="WAR21109.1"/>
    <property type="molecule type" value="Genomic_DNA"/>
</dbReference>
<sequence>MGNSLFKRYFSQKEVRILLVGLDASGKTTALYRLKLGEVVTTIPTIGFNVETVNGTLSHKAVNITAWDVGGRCQIRPLYRHYYPTTSGLVYMIDCADKERFGDAVEELRRFMKEDELRDIPILVLANKQDMAGVITPTEVRTKISEILTPADRKWAVFGVSAVHDLSGLRAAMDWLTSAMVENEAKHASSSWLPEMLKEESITVNKHKTKAPVATDEKTNASGLVESFKKLLWKFADMGNSLFKRLFSQKEVRIMFMGLDASGKTTTLYQLKLGEVVTTIPTIGFNVETISHKGVNITAWDVGGRDKMRPLYRHYFQNTAGLVYIFDCADKDRFGDSLEELKSFMGEDELRNTALLVLANKQDITGAITPTEVEKRVSEILTPIDRTWAVFGVSAVTDLSGLKVALDWLTSAIVENEAKHVVSEWTPALLKDDSTLDTKDAKEALESNKKGTNRIFSQKEVRIVFIGLDASGKTTTLYRLKLGEVVSTIPTMSFNLETISHNGVSITAWDVGGRGKDRPIFRHYYQNTDGLVFFVDCADKERFDESVDELQRYQELDELRNVPILVLANKQDLSEAITPTEVDMRISEIITPVDRKWAVFGVSAVHDLSGLNVALDWLTSAIVDSEAKHVVSSWTPEILKDDGKMEGKDKKEALLSNDKGNN</sequence>
<reference evidence="4" key="1">
    <citation type="submission" date="2022-11" db="EMBL/GenBank/DDBJ databases">
        <title>Centuries of genome instability and evolution in soft-shell clam transmissible cancer (bioRxiv).</title>
        <authorList>
            <person name="Hart S.F.M."/>
            <person name="Yonemitsu M.A."/>
            <person name="Giersch R.M."/>
            <person name="Beal B.F."/>
            <person name="Arriagada G."/>
            <person name="Davis B.W."/>
            <person name="Ostrander E.A."/>
            <person name="Goff S.P."/>
            <person name="Metzger M.J."/>
        </authorList>
    </citation>
    <scope>NUCLEOTIDE SEQUENCE</scope>
    <source>
        <strain evidence="4">MELC-2E11</strain>
        <tissue evidence="4">Siphon/mantle</tissue>
    </source>
</reference>
<evidence type="ECO:0000256" key="1">
    <source>
        <dbReference type="ARBA" id="ARBA00022741"/>
    </source>
</evidence>
<protein>
    <submittedName>
        <fullName evidence="4">ARF4-like protein</fullName>
    </submittedName>
</protein>
<accession>A0ABY7FJS6</accession>
<feature type="region of interest" description="Disordered" evidence="3">
    <location>
        <begin position="641"/>
        <end position="662"/>
    </location>
</feature>
<evidence type="ECO:0000256" key="2">
    <source>
        <dbReference type="ARBA" id="ARBA00023134"/>
    </source>
</evidence>
<dbReference type="Pfam" id="PF00025">
    <property type="entry name" value="Arf"/>
    <property type="match status" value="3"/>
</dbReference>
<dbReference type="SMART" id="SM00177">
    <property type="entry name" value="ARF"/>
    <property type="match status" value="3"/>
</dbReference>
<dbReference type="InterPro" id="IPR027417">
    <property type="entry name" value="P-loop_NTPase"/>
</dbReference>
<dbReference type="PROSITE" id="PS51417">
    <property type="entry name" value="ARF"/>
    <property type="match status" value="3"/>
</dbReference>
<dbReference type="SUPFAM" id="SSF52540">
    <property type="entry name" value="P-loop containing nucleoside triphosphate hydrolases"/>
    <property type="match status" value="3"/>
</dbReference>
<dbReference type="InterPro" id="IPR006689">
    <property type="entry name" value="Small_GTPase_ARF/SAR"/>
</dbReference>
<dbReference type="CDD" id="cd00878">
    <property type="entry name" value="Arf_Arl"/>
    <property type="match status" value="3"/>
</dbReference>
<dbReference type="NCBIfam" id="TIGR00231">
    <property type="entry name" value="small_GTP"/>
    <property type="match status" value="3"/>
</dbReference>
<keyword evidence="1" id="KW-0547">Nucleotide-binding</keyword>
<gene>
    <name evidence="4" type="ORF">MAR_015083</name>
</gene>
<name>A0ABY7FJS6_MYAAR</name>
<keyword evidence="5" id="KW-1185">Reference proteome</keyword>
<feature type="compositionally biased region" description="Basic and acidic residues" evidence="3">
    <location>
        <begin position="641"/>
        <end position="653"/>
    </location>
</feature>
<dbReference type="InterPro" id="IPR024156">
    <property type="entry name" value="Small_GTPase_ARF"/>
</dbReference>
<dbReference type="SMART" id="SM00178">
    <property type="entry name" value="SAR"/>
    <property type="match status" value="3"/>
</dbReference>
<organism evidence="4 5">
    <name type="scientific">Mya arenaria</name>
    <name type="common">Soft-shell clam</name>
    <dbReference type="NCBI Taxonomy" id="6604"/>
    <lineage>
        <taxon>Eukaryota</taxon>
        <taxon>Metazoa</taxon>
        <taxon>Spiralia</taxon>
        <taxon>Lophotrochozoa</taxon>
        <taxon>Mollusca</taxon>
        <taxon>Bivalvia</taxon>
        <taxon>Autobranchia</taxon>
        <taxon>Heteroconchia</taxon>
        <taxon>Euheterodonta</taxon>
        <taxon>Imparidentia</taxon>
        <taxon>Neoheterodontei</taxon>
        <taxon>Myida</taxon>
        <taxon>Myoidea</taxon>
        <taxon>Myidae</taxon>
        <taxon>Mya</taxon>
    </lineage>
</organism>